<evidence type="ECO:0000256" key="1">
    <source>
        <dbReference type="SAM" id="Phobius"/>
    </source>
</evidence>
<dbReference type="RefSeq" id="WP_158599663.1">
    <property type="nucleotide sequence ID" value="NZ_JACSQA010000020.1"/>
</dbReference>
<accession>A0ABR8XEC3</accession>
<proteinExistence type="predicted"/>
<name>A0ABR8XEC3_9BACL</name>
<gene>
    <name evidence="2" type="ORF">H9636_12945</name>
</gene>
<keyword evidence="1" id="KW-0472">Membrane</keyword>
<feature type="transmembrane region" description="Helical" evidence="1">
    <location>
        <begin position="31"/>
        <end position="51"/>
    </location>
</feature>
<organism evidence="2 3">
    <name type="scientific">Ureibacillus galli</name>
    <dbReference type="NCBI Taxonomy" id="2762222"/>
    <lineage>
        <taxon>Bacteria</taxon>
        <taxon>Bacillati</taxon>
        <taxon>Bacillota</taxon>
        <taxon>Bacilli</taxon>
        <taxon>Bacillales</taxon>
        <taxon>Caryophanaceae</taxon>
        <taxon>Ureibacillus</taxon>
    </lineage>
</organism>
<feature type="transmembrane region" description="Helical" evidence="1">
    <location>
        <begin position="6"/>
        <end position="24"/>
    </location>
</feature>
<keyword evidence="3" id="KW-1185">Reference proteome</keyword>
<keyword evidence="1" id="KW-0812">Transmembrane</keyword>
<protein>
    <submittedName>
        <fullName evidence="2">Uncharacterized protein</fullName>
    </submittedName>
</protein>
<evidence type="ECO:0000313" key="2">
    <source>
        <dbReference type="EMBL" id="MBD8027562.1"/>
    </source>
</evidence>
<sequence>MDLIIWLVIVIMFLYAVGFAITLWKEQNKKGAIAVFILAIMIVVVPFFSVLQ</sequence>
<dbReference type="Proteomes" id="UP000640930">
    <property type="component" value="Unassembled WGS sequence"/>
</dbReference>
<comment type="caution">
    <text evidence="2">The sequence shown here is derived from an EMBL/GenBank/DDBJ whole genome shotgun (WGS) entry which is preliminary data.</text>
</comment>
<keyword evidence="1" id="KW-1133">Transmembrane helix</keyword>
<dbReference type="EMBL" id="JACSQA010000020">
    <property type="protein sequence ID" value="MBD8027562.1"/>
    <property type="molecule type" value="Genomic_DNA"/>
</dbReference>
<reference evidence="2 3" key="1">
    <citation type="submission" date="2020-08" db="EMBL/GenBank/DDBJ databases">
        <title>A Genomic Blueprint of the Chicken Gut Microbiome.</title>
        <authorList>
            <person name="Gilroy R."/>
            <person name="Ravi A."/>
            <person name="Getino M."/>
            <person name="Pursley I."/>
            <person name="Horton D.L."/>
            <person name="Alikhan N.-F."/>
            <person name="Baker D."/>
            <person name="Gharbi K."/>
            <person name="Hall N."/>
            <person name="Watson M."/>
            <person name="Adriaenssens E.M."/>
            <person name="Foster-Nyarko E."/>
            <person name="Jarju S."/>
            <person name="Secka A."/>
            <person name="Antonio M."/>
            <person name="Oren A."/>
            <person name="Chaudhuri R."/>
            <person name="La Ragione R.M."/>
            <person name="Hildebrand F."/>
            <person name="Pallen M.J."/>
        </authorList>
    </citation>
    <scope>NUCLEOTIDE SEQUENCE [LARGE SCALE GENOMIC DNA]</scope>
    <source>
        <strain evidence="2 3">Re31</strain>
    </source>
</reference>
<evidence type="ECO:0000313" key="3">
    <source>
        <dbReference type="Proteomes" id="UP000640930"/>
    </source>
</evidence>